<dbReference type="AlphaFoldDB" id="A0A7D9KBX9"/>
<dbReference type="EMBL" id="CACRXK020032095">
    <property type="protein sequence ID" value="CAB4043320.1"/>
    <property type="molecule type" value="Genomic_DNA"/>
</dbReference>
<dbReference type="Gene3D" id="3.30.710.10">
    <property type="entry name" value="Potassium Channel Kv1.1, Chain A"/>
    <property type="match status" value="1"/>
</dbReference>
<evidence type="ECO:0000256" key="2">
    <source>
        <dbReference type="ARBA" id="ARBA00022490"/>
    </source>
</evidence>
<dbReference type="InterPro" id="IPR011705">
    <property type="entry name" value="BACK"/>
</dbReference>
<dbReference type="Proteomes" id="UP001152795">
    <property type="component" value="Unassembled WGS sequence"/>
</dbReference>
<dbReference type="GO" id="GO:0005829">
    <property type="term" value="C:cytosol"/>
    <property type="evidence" value="ECO:0007669"/>
    <property type="project" value="TreeGrafter"/>
</dbReference>
<dbReference type="SMART" id="SM00225">
    <property type="entry name" value="BTB"/>
    <property type="match status" value="1"/>
</dbReference>
<comment type="subcellular location">
    <subcellularLocation>
        <location evidence="1">Cytoplasm</location>
    </subcellularLocation>
</comment>
<accession>A0A7D9KBX9</accession>
<dbReference type="SUPFAM" id="SSF54695">
    <property type="entry name" value="POZ domain"/>
    <property type="match status" value="1"/>
</dbReference>
<name>A0A7D9KBX9_PARCT</name>
<dbReference type="Pfam" id="PF08005">
    <property type="entry name" value="PHR"/>
    <property type="match status" value="1"/>
</dbReference>
<dbReference type="Gene3D" id="1.25.40.420">
    <property type="match status" value="1"/>
</dbReference>
<evidence type="ECO:0000313" key="4">
    <source>
        <dbReference type="Proteomes" id="UP001152795"/>
    </source>
</evidence>
<dbReference type="SMART" id="SM00875">
    <property type="entry name" value="BACK"/>
    <property type="match status" value="1"/>
</dbReference>
<sequence>MASKYHDDWQSSKRTVLQRNAYMFDNELMSDVSFTCGESSRIFHAHKYVLATSSAVFFAMFYGDLAQKESPICLPDDNEENFNEFLRYLYTDDCKITAENAIGVLYLAKKYLMSSLTKKCCKVLEASIKPDNVFMVLEQAIQFDEQKLEAKCWDIVSKKTQECINSEAFCNVGSHTLNALLKSETLTVTEVELFKAVLKWVDGECARQGINIEEDKTVRRRVLGDSVYEIRFLEMSQEDFAKYVSSTGILTETELVSIFQKFSGLDVAGLEWKEQKKRRSYIVGFSRFDVANGIKQAWNYNGSSSDALTLTVNKAVLFHGVRLFGDSNCSQYVVKFRIKAQNLSRIYTSEQDNDGVWGYDVMLPKPISLQPDEEFTIIATINGPQSQCGKNGKSSVKNDDTVVTFKNAPYSSHGLIPNFTNTDNGQFYKIFLSKI</sequence>
<gene>
    <name evidence="3" type="ORF">PACLA_8A087607</name>
</gene>
<dbReference type="PANTHER" id="PTHR45774">
    <property type="entry name" value="BTB/POZ DOMAIN-CONTAINING"/>
    <property type="match status" value="1"/>
</dbReference>
<evidence type="ECO:0000313" key="3">
    <source>
        <dbReference type="EMBL" id="CAB4043320.1"/>
    </source>
</evidence>
<dbReference type="Pfam" id="PF07707">
    <property type="entry name" value="BACK"/>
    <property type="match status" value="1"/>
</dbReference>
<dbReference type="InterPro" id="IPR011333">
    <property type="entry name" value="SKP1/BTB/POZ_sf"/>
</dbReference>
<dbReference type="GO" id="GO:0022008">
    <property type="term" value="P:neurogenesis"/>
    <property type="evidence" value="ECO:0007669"/>
    <property type="project" value="TreeGrafter"/>
</dbReference>
<keyword evidence="2" id="KW-0963">Cytoplasm</keyword>
<evidence type="ECO:0000256" key="1">
    <source>
        <dbReference type="ARBA" id="ARBA00004496"/>
    </source>
</evidence>
<organism evidence="3 4">
    <name type="scientific">Paramuricea clavata</name>
    <name type="common">Red gorgonian</name>
    <name type="synonym">Violescent sea-whip</name>
    <dbReference type="NCBI Taxonomy" id="317549"/>
    <lineage>
        <taxon>Eukaryota</taxon>
        <taxon>Metazoa</taxon>
        <taxon>Cnidaria</taxon>
        <taxon>Anthozoa</taxon>
        <taxon>Octocorallia</taxon>
        <taxon>Malacalcyonacea</taxon>
        <taxon>Plexauridae</taxon>
        <taxon>Paramuricea</taxon>
    </lineage>
</organism>
<dbReference type="InterPro" id="IPR000210">
    <property type="entry name" value="BTB/POZ_dom"/>
</dbReference>
<keyword evidence="4" id="KW-1185">Reference proteome</keyword>
<dbReference type="InterPro" id="IPR012983">
    <property type="entry name" value="PHR"/>
</dbReference>
<protein>
    <submittedName>
        <fullName evidence="3">BTB POZ domain-containing 6-like</fullName>
    </submittedName>
</protein>
<dbReference type="OrthoDB" id="5983342at2759"/>
<dbReference type="Pfam" id="PF00651">
    <property type="entry name" value="BTB"/>
    <property type="match status" value="1"/>
</dbReference>
<dbReference type="PROSITE" id="PS50097">
    <property type="entry name" value="BTB"/>
    <property type="match status" value="1"/>
</dbReference>
<dbReference type="PANTHER" id="PTHR45774:SF3">
    <property type="entry name" value="BTB (POZ) DOMAIN-CONTAINING 2B-RELATED"/>
    <property type="match status" value="1"/>
</dbReference>
<dbReference type="Gene3D" id="2.60.120.820">
    <property type="entry name" value="PHR domain"/>
    <property type="match status" value="1"/>
</dbReference>
<proteinExistence type="predicted"/>
<dbReference type="InterPro" id="IPR038648">
    <property type="entry name" value="PHR_sf"/>
</dbReference>
<comment type="caution">
    <text evidence="3">The sequence shown here is derived from an EMBL/GenBank/DDBJ whole genome shotgun (WGS) entry which is preliminary data.</text>
</comment>
<reference evidence="3" key="1">
    <citation type="submission" date="2020-04" db="EMBL/GenBank/DDBJ databases">
        <authorList>
            <person name="Alioto T."/>
            <person name="Alioto T."/>
            <person name="Gomez Garrido J."/>
        </authorList>
    </citation>
    <scope>NUCLEOTIDE SEQUENCE</scope>
    <source>
        <strain evidence="3">A484AB</strain>
    </source>
</reference>